<dbReference type="EMBL" id="CADCXU010013534">
    <property type="protein sequence ID" value="CAB0003604.1"/>
    <property type="molecule type" value="Genomic_DNA"/>
</dbReference>
<keyword evidence="3" id="KW-1185">Reference proteome</keyword>
<evidence type="ECO:0000313" key="3">
    <source>
        <dbReference type="Proteomes" id="UP000479000"/>
    </source>
</evidence>
<proteinExistence type="predicted"/>
<name>A0A6H5GJW3_9HEMI</name>
<evidence type="ECO:0000313" key="2">
    <source>
        <dbReference type="EMBL" id="CAB0003604.1"/>
    </source>
</evidence>
<protein>
    <submittedName>
        <fullName evidence="2">Uncharacterized protein</fullName>
    </submittedName>
</protein>
<sequence length="62" mass="7283">MAKHPKEGYSVKLIDTVYNQIPAFTDVFDEETFYVFVFCFILSTLVLVFIVSRFITLKPVDW</sequence>
<organism evidence="2 3">
    <name type="scientific">Nesidiocoris tenuis</name>
    <dbReference type="NCBI Taxonomy" id="355587"/>
    <lineage>
        <taxon>Eukaryota</taxon>
        <taxon>Metazoa</taxon>
        <taxon>Ecdysozoa</taxon>
        <taxon>Arthropoda</taxon>
        <taxon>Hexapoda</taxon>
        <taxon>Insecta</taxon>
        <taxon>Pterygota</taxon>
        <taxon>Neoptera</taxon>
        <taxon>Paraneoptera</taxon>
        <taxon>Hemiptera</taxon>
        <taxon>Heteroptera</taxon>
        <taxon>Panheteroptera</taxon>
        <taxon>Cimicomorpha</taxon>
        <taxon>Miridae</taxon>
        <taxon>Dicyphina</taxon>
        <taxon>Nesidiocoris</taxon>
    </lineage>
</organism>
<dbReference type="AlphaFoldDB" id="A0A6H5GJW3"/>
<keyword evidence="1" id="KW-0472">Membrane</keyword>
<accession>A0A6H5GJW3</accession>
<evidence type="ECO:0000256" key="1">
    <source>
        <dbReference type="SAM" id="Phobius"/>
    </source>
</evidence>
<dbReference type="OrthoDB" id="10014237at2759"/>
<dbReference type="Proteomes" id="UP000479000">
    <property type="component" value="Unassembled WGS sequence"/>
</dbReference>
<gene>
    <name evidence="2" type="ORF">NTEN_LOCUS9120</name>
</gene>
<feature type="transmembrane region" description="Helical" evidence="1">
    <location>
        <begin position="33"/>
        <end position="55"/>
    </location>
</feature>
<reference evidence="2 3" key="1">
    <citation type="submission" date="2020-02" db="EMBL/GenBank/DDBJ databases">
        <authorList>
            <person name="Ferguson B K."/>
        </authorList>
    </citation>
    <scope>NUCLEOTIDE SEQUENCE [LARGE SCALE GENOMIC DNA]</scope>
</reference>
<keyword evidence="1" id="KW-1133">Transmembrane helix</keyword>
<keyword evidence="1" id="KW-0812">Transmembrane</keyword>